<dbReference type="EMBL" id="FLRH01000003">
    <property type="protein sequence ID" value="SBT63155.1"/>
    <property type="molecule type" value="Genomic_DNA"/>
</dbReference>
<organism evidence="1 2">
    <name type="scientific">Micromonospora sediminicola</name>
    <dbReference type="NCBI Taxonomy" id="946078"/>
    <lineage>
        <taxon>Bacteria</taxon>
        <taxon>Bacillati</taxon>
        <taxon>Actinomycetota</taxon>
        <taxon>Actinomycetes</taxon>
        <taxon>Micromonosporales</taxon>
        <taxon>Micromonosporaceae</taxon>
        <taxon>Micromonospora</taxon>
    </lineage>
</organism>
<dbReference type="AlphaFoldDB" id="A0A1A9B110"/>
<accession>A0A1A9B110</accession>
<reference evidence="2" key="1">
    <citation type="submission" date="2016-06" db="EMBL/GenBank/DDBJ databases">
        <authorList>
            <person name="Varghese N."/>
            <person name="Submissions Spin"/>
        </authorList>
    </citation>
    <scope>NUCLEOTIDE SEQUENCE [LARGE SCALE GENOMIC DNA]</scope>
    <source>
        <strain evidence="2">DSM 45794</strain>
    </source>
</reference>
<evidence type="ECO:0000313" key="2">
    <source>
        <dbReference type="Proteomes" id="UP000199558"/>
    </source>
</evidence>
<dbReference type="STRING" id="946078.GA0070622_0098"/>
<evidence type="ECO:0000313" key="1">
    <source>
        <dbReference type="EMBL" id="SBT63155.1"/>
    </source>
</evidence>
<sequence length="200" mass="21045">MDETGYRDRIDRLVEPGERVLAHATAGVANGAQPPVPPDAAPPEAPGGRVHVGAVLFNLISPLIVWDRGDRLVDRVVWGVAGRGAPGSAASRLCHALNPPNPELAVRDVVLAVTGRRLLACLSGPTTVLSSRADDARAVARTAVVWSASRAEVASARVGWHRLNPKRLRVDFTDGSWLAFTVPIAESGRPLRGIAAALSA</sequence>
<dbReference type="OrthoDB" id="3375805at2"/>
<gene>
    <name evidence="1" type="ORF">GA0070622_0098</name>
</gene>
<protein>
    <submittedName>
        <fullName evidence="1">Uncharacterized protein</fullName>
    </submittedName>
</protein>
<name>A0A1A9B110_9ACTN</name>
<keyword evidence="2" id="KW-1185">Reference proteome</keyword>
<dbReference type="RefSeq" id="WP_091565190.1">
    <property type="nucleotide sequence ID" value="NZ_FLRH01000003.1"/>
</dbReference>
<dbReference type="Proteomes" id="UP000199558">
    <property type="component" value="Unassembled WGS sequence"/>
</dbReference>
<proteinExistence type="predicted"/>